<dbReference type="GO" id="GO:0005886">
    <property type="term" value="C:plasma membrane"/>
    <property type="evidence" value="ECO:0007669"/>
    <property type="project" value="UniProtKB-SubCell"/>
</dbReference>
<keyword evidence="11" id="KW-0472">Membrane</keyword>
<dbReference type="PANTHER" id="PTHR43298">
    <property type="entry name" value="MULTIDRUG RESISTANCE PROTEIN NORM-RELATED"/>
    <property type="match status" value="1"/>
</dbReference>
<keyword evidence="10" id="KW-0406">Ion transport</keyword>
<dbReference type="InterPro" id="IPR002528">
    <property type="entry name" value="MATE_fam"/>
</dbReference>
<evidence type="ECO:0000256" key="4">
    <source>
        <dbReference type="ARBA" id="ARBA00020268"/>
    </source>
</evidence>
<dbReference type="AlphaFoldDB" id="A0A0D8IA66"/>
<dbReference type="Pfam" id="PF01554">
    <property type="entry name" value="MatE"/>
    <property type="match status" value="2"/>
</dbReference>
<evidence type="ECO:0000256" key="5">
    <source>
        <dbReference type="ARBA" id="ARBA00022448"/>
    </source>
</evidence>
<keyword evidence="6" id="KW-0050">Antiport</keyword>
<evidence type="ECO:0000256" key="12">
    <source>
        <dbReference type="ARBA" id="ARBA00031636"/>
    </source>
</evidence>
<evidence type="ECO:0000256" key="10">
    <source>
        <dbReference type="ARBA" id="ARBA00023065"/>
    </source>
</evidence>
<dbReference type="PANTHER" id="PTHR43298:SF2">
    <property type="entry name" value="FMN_FAD EXPORTER YEEO-RELATED"/>
    <property type="match status" value="1"/>
</dbReference>
<keyword evidence="7" id="KW-1003">Cell membrane</keyword>
<evidence type="ECO:0000256" key="7">
    <source>
        <dbReference type="ARBA" id="ARBA00022475"/>
    </source>
</evidence>
<dbReference type="OrthoDB" id="62420at2"/>
<evidence type="ECO:0000256" key="1">
    <source>
        <dbReference type="ARBA" id="ARBA00003408"/>
    </source>
</evidence>
<dbReference type="Proteomes" id="UP000035704">
    <property type="component" value="Chromosome"/>
</dbReference>
<evidence type="ECO:0000313" key="14">
    <source>
        <dbReference type="Proteomes" id="UP000035704"/>
    </source>
</evidence>
<gene>
    <name evidence="13" type="ORF">CACET_c28920</name>
</gene>
<sequence length="468" mass="51605">MVSKVKPFLKINYLARNEGIQGTLPSNKFAYRLYTSLAWPAALEGMLIYLISSIDLMMVGSLGADAIAATGIMTQPRLIFLSISRSLGVSVTALVARRKGEGSTVDLNKCLKQSLLLICILSTVSLFFSLKYIEDILYFSGAQAGYMGMAVAYGKTVIIAGFFTSIAVVVNSAHIGVGNTKIVLWSNIAGNLVNMILNFFLIYGIGFFPRLGIVGAGIATLVGSITTFFITILSVCYRERELFILGKESWIFEKKTIQSLIKVGSNVFAENSFERVGMFLYSRMVAQLGTVAFATHHICMNLCDIFYCFGQGMSKASSALAGQKLGEKRKDLAVIYGKIGQRLGLMAAFIAFIIFFVGRRWLMMLYSRDLEVIALGADILIIVAICCFTQTQALIYSGVLRGAGDTRYIALYSLAIIAVFRPVLTWMLCFPLGFGLYGAWMALMLDQALRMFFASKRFYSKKWMAVEL</sequence>
<keyword evidence="8" id="KW-0812">Transmembrane</keyword>
<dbReference type="PATRIC" id="fig|84022.5.peg.308"/>
<comment type="function">
    <text evidence="1">Multidrug efflux pump.</text>
</comment>
<dbReference type="GO" id="GO:0006811">
    <property type="term" value="P:monoatomic ion transport"/>
    <property type="evidence" value="ECO:0007669"/>
    <property type="project" value="UniProtKB-KW"/>
</dbReference>
<comment type="subcellular location">
    <subcellularLocation>
        <location evidence="2">Cell membrane</location>
        <topology evidence="2">Multi-pass membrane protein</topology>
    </subcellularLocation>
</comment>
<dbReference type="NCBIfam" id="TIGR00797">
    <property type="entry name" value="matE"/>
    <property type="match status" value="1"/>
</dbReference>
<evidence type="ECO:0000256" key="8">
    <source>
        <dbReference type="ARBA" id="ARBA00022692"/>
    </source>
</evidence>
<evidence type="ECO:0000256" key="2">
    <source>
        <dbReference type="ARBA" id="ARBA00004651"/>
    </source>
</evidence>
<evidence type="ECO:0000313" key="13">
    <source>
        <dbReference type="EMBL" id="AKL96337.1"/>
    </source>
</evidence>
<name>A0A0D8IA66_9CLOT</name>
<evidence type="ECO:0000256" key="3">
    <source>
        <dbReference type="ARBA" id="ARBA00010199"/>
    </source>
</evidence>
<comment type="similarity">
    <text evidence="3">Belongs to the multi antimicrobial extrusion (MATE) (TC 2.A.66.1) family.</text>
</comment>
<evidence type="ECO:0000256" key="11">
    <source>
        <dbReference type="ARBA" id="ARBA00023136"/>
    </source>
</evidence>
<dbReference type="STRING" id="84022.CACET_c28920"/>
<dbReference type="GO" id="GO:0015297">
    <property type="term" value="F:antiporter activity"/>
    <property type="evidence" value="ECO:0007669"/>
    <property type="project" value="UniProtKB-KW"/>
</dbReference>
<dbReference type="PIRSF" id="PIRSF006603">
    <property type="entry name" value="DinF"/>
    <property type="match status" value="1"/>
</dbReference>
<proteinExistence type="inferred from homology"/>
<dbReference type="KEGG" id="cace:CACET_c28920"/>
<keyword evidence="14" id="KW-1185">Reference proteome</keyword>
<organism evidence="13 14">
    <name type="scientific">Clostridium aceticum</name>
    <dbReference type="NCBI Taxonomy" id="84022"/>
    <lineage>
        <taxon>Bacteria</taxon>
        <taxon>Bacillati</taxon>
        <taxon>Bacillota</taxon>
        <taxon>Clostridia</taxon>
        <taxon>Eubacteriales</taxon>
        <taxon>Clostridiaceae</taxon>
        <taxon>Clostridium</taxon>
    </lineage>
</organism>
<protein>
    <recommendedName>
        <fullName evidence="4">Probable multidrug resistance protein NorM</fullName>
    </recommendedName>
    <alternativeName>
        <fullName evidence="12">Multidrug-efflux transporter</fullName>
    </alternativeName>
</protein>
<keyword evidence="5" id="KW-0813">Transport</keyword>
<evidence type="ECO:0000256" key="9">
    <source>
        <dbReference type="ARBA" id="ARBA00022989"/>
    </source>
</evidence>
<dbReference type="CDD" id="cd13137">
    <property type="entry name" value="MATE_NorM_like"/>
    <property type="match status" value="1"/>
</dbReference>
<dbReference type="RefSeq" id="WP_044824881.1">
    <property type="nucleotide sequence ID" value="NZ_CP009687.1"/>
</dbReference>
<dbReference type="InterPro" id="IPR050222">
    <property type="entry name" value="MATE_MdtK"/>
</dbReference>
<reference evidence="13 14" key="1">
    <citation type="submission" date="2014-10" db="EMBL/GenBank/DDBJ databases">
        <title>Genome sequence of Clostridium aceticum DSM 1496.</title>
        <authorList>
            <person name="Poehlein A."/>
            <person name="Schiel-Bengelsdorf B."/>
            <person name="Gottschalk G."/>
            <person name="Duerre P."/>
            <person name="Daniel R."/>
        </authorList>
    </citation>
    <scope>NUCLEOTIDE SEQUENCE [LARGE SCALE GENOMIC DNA]</scope>
    <source>
        <strain evidence="13 14">DSM 1496</strain>
    </source>
</reference>
<accession>A0A0D8IA66</accession>
<keyword evidence="9" id="KW-1133">Transmembrane helix</keyword>
<dbReference type="EMBL" id="CP009687">
    <property type="protein sequence ID" value="AKL96337.1"/>
    <property type="molecule type" value="Genomic_DNA"/>
</dbReference>
<dbReference type="InterPro" id="IPR048279">
    <property type="entry name" value="MdtK-like"/>
</dbReference>
<dbReference type="GO" id="GO:0042910">
    <property type="term" value="F:xenobiotic transmembrane transporter activity"/>
    <property type="evidence" value="ECO:0007669"/>
    <property type="project" value="InterPro"/>
</dbReference>
<evidence type="ECO:0000256" key="6">
    <source>
        <dbReference type="ARBA" id="ARBA00022449"/>
    </source>
</evidence>